<sequence>MLWPRPSWNITTRPSTITVSVWAVSTRKLPCSPSKVRRSKESRASSPSSPLSLSSSANTTSPLSIVSLLVLPPVCSFSSPVISSSPARNTPSSSARCLSLSLSLNSMPLFSCSVVLDI</sequence>
<evidence type="ECO:0000313" key="3">
    <source>
        <dbReference type="Proteomes" id="UP000032141"/>
    </source>
</evidence>
<evidence type="ECO:0000256" key="1">
    <source>
        <dbReference type="SAM" id="MobiDB-lite"/>
    </source>
</evidence>
<feature type="compositionally biased region" description="Low complexity" evidence="1">
    <location>
        <begin position="44"/>
        <end position="59"/>
    </location>
</feature>
<dbReference type="OMA" id="WNITTRP"/>
<feature type="region of interest" description="Disordered" evidence="1">
    <location>
        <begin position="32"/>
        <end position="59"/>
    </location>
</feature>
<reference evidence="2" key="2">
    <citation type="submission" date="2015-03" db="UniProtKB">
        <authorList>
            <consortium name="EnsemblPlants"/>
        </authorList>
    </citation>
    <scope>IDENTIFICATION</scope>
</reference>
<dbReference type="Gramene" id="Bo5g046310.1">
    <property type="protein sequence ID" value="Bo5g046310.1"/>
    <property type="gene ID" value="Bo5g046310"/>
</dbReference>
<keyword evidence="3" id="KW-1185">Reference proteome</keyword>
<proteinExistence type="predicted"/>
<dbReference type="HOGENOM" id="CLU_2076387_0_0_1"/>
<dbReference type="AlphaFoldDB" id="A0A0D3CDI2"/>
<accession>A0A0D3CDI2</accession>
<dbReference type="Proteomes" id="UP000032141">
    <property type="component" value="Chromosome C5"/>
</dbReference>
<evidence type="ECO:0000313" key="2">
    <source>
        <dbReference type="EnsemblPlants" id="Bo5g046310.1"/>
    </source>
</evidence>
<organism evidence="2 3">
    <name type="scientific">Brassica oleracea var. oleracea</name>
    <dbReference type="NCBI Taxonomy" id="109376"/>
    <lineage>
        <taxon>Eukaryota</taxon>
        <taxon>Viridiplantae</taxon>
        <taxon>Streptophyta</taxon>
        <taxon>Embryophyta</taxon>
        <taxon>Tracheophyta</taxon>
        <taxon>Spermatophyta</taxon>
        <taxon>Magnoliopsida</taxon>
        <taxon>eudicotyledons</taxon>
        <taxon>Gunneridae</taxon>
        <taxon>Pentapetalae</taxon>
        <taxon>rosids</taxon>
        <taxon>malvids</taxon>
        <taxon>Brassicales</taxon>
        <taxon>Brassicaceae</taxon>
        <taxon>Brassiceae</taxon>
        <taxon>Brassica</taxon>
    </lineage>
</organism>
<name>A0A0D3CDI2_BRAOL</name>
<protein>
    <submittedName>
        <fullName evidence="2">Uncharacterized protein</fullName>
    </submittedName>
</protein>
<dbReference type="EnsemblPlants" id="Bo5g046310.1">
    <property type="protein sequence ID" value="Bo5g046310.1"/>
    <property type="gene ID" value="Bo5g046310"/>
</dbReference>
<reference evidence="2 3" key="1">
    <citation type="journal article" date="2014" name="Genome Biol.">
        <title>Transcriptome and methylome profiling reveals relics of genome dominance in the mesopolyploid Brassica oleracea.</title>
        <authorList>
            <person name="Parkin I.A."/>
            <person name="Koh C."/>
            <person name="Tang H."/>
            <person name="Robinson S.J."/>
            <person name="Kagale S."/>
            <person name="Clarke W.E."/>
            <person name="Town C.D."/>
            <person name="Nixon J."/>
            <person name="Krishnakumar V."/>
            <person name="Bidwell S.L."/>
            <person name="Denoeud F."/>
            <person name="Belcram H."/>
            <person name="Links M.G."/>
            <person name="Just J."/>
            <person name="Clarke C."/>
            <person name="Bender T."/>
            <person name="Huebert T."/>
            <person name="Mason A.S."/>
            <person name="Pires J.C."/>
            <person name="Barker G."/>
            <person name="Moore J."/>
            <person name="Walley P.G."/>
            <person name="Manoli S."/>
            <person name="Batley J."/>
            <person name="Edwards D."/>
            <person name="Nelson M.N."/>
            <person name="Wang X."/>
            <person name="Paterson A.H."/>
            <person name="King G."/>
            <person name="Bancroft I."/>
            <person name="Chalhoub B."/>
            <person name="Sharpe A.G."/>
        </authorList>
    </citation>
    <scope>NUCLEOTIDE SEQUENCE</scope>
    <source>
        <strain evidence="2 3">cv. TO1000</strain>
    </source>
</reference>